<dbReference type="InterPro" id="IPR041459">
    <property type="entry name" value="MPTase-PolyVal"/>
</dbReference>
<keyword evidence="4" id="KW-1185">Reference proteome</keyword>
<protein>
    <submittedName>
        <fullName evidence="3">Antirestrication protein</fullName>
    </submittedName>
</protein>
<evidence type="ECO:0000313" key="4">
    <source>
        <dbReference type="Proteomes" id="UP001374893"/>
    </source>
</evidence>
<organism evidence="3 4">
    <name type="scientific">Haloferula helveola</name>
    <dbReference type="NCBI Taxonomy" id="490095"/>
    <lineage>
        <taxon>Bacteria</taxon>
        <taxon>Pseudomonadati</taxon>
        <taxon>Verrucomicrobiota</taxon>
        <taxon>Verrucomicrobiia</taxon>
        <taxon>Verrucomicrobiales</taxon>
        <taxon>Verrucomicrobiaceae</taxon>
        <taxon>Haloferula</taxon>
    </lineage>
</organism>
<dbReference type="PIRSF" id="PIRSF037112">
    <property type="entry name" value="Antirestriction_ArdC"/>
    <property type="match status" value="1"/>
</dbReference>
<evidence type="ECO:0000313" key="3">
    <source>
        <dbReference type="EMBL" id="BCX48604.1"/>
    </source>
</evidence>
<sequence length="297" mass="33575">MSQSQQSRPEESLRSVHERVTQRIIERLEEGVVPWHSPHIATIGFPKNFQSAKPYRGINVMLLAMAGYVSPWFLTYKQAQERGGQVRRGEKGYLVVKFGTYNKDPGDGVEEQRKFLRHYTVFNSCQIDGIEFPQPELPPRSADERTDAAKAIVTRMPNPPAIHEGRLARTCYDPEEDAIDIPDRSCFESGERFYKSLFHEMVHSTGAAKRLARKTLLDNRGISMSDKTVYGREELVAEIGAAYLCAHAGIVIDDHGNSASYIQSWLQVLKDGNNRRWIVEAAGHAQKAVDHILKLEP</sequence>
<feature type="domain" description="N-terminal" evidence="1">
    <location>
        <begin position="15"/>
        <end position="122"/>
    </location>
</feature>
<dbReference type="Pfam" id="PF18818">
    <property type="entry name" value="MPTase-PolyVal"/>
    <property type="match status" value="1"/>
</dbReference>
<dbReference type="Pfam" id="PF08401">
    <property type="entry name" value="ArdcN"/>
    <property type="match status" value="1"/>
</dbReference>
<dbReference type="InterPro" id="IPR017113">
    <property type="entry name" value="Antirestriction_ArdC"/>
</dbReference>
<feature type="domain" description="Polyvalent protein metallopeptidase" evidence="2">
    <location>
        <begin position="164"/>
        <end position="283"/>
    </location>
</feature>
<evidence type="ECO:0000259" key="1">
    <source>
        <dbReference type="Pfam" id="PF08401"/>
    </source>
</evidence>
<dbReference type="InterPro" id="IPR013610">
    <property type="entry name" value="ArdC_N"/>
</dbReference>
<dbReference type="RefSeq" id="WP_338684911.1">
    <property type="nucleotide sequence ID" value="NZ_AP024702.1"/>
</dbReference>
<evidence type="ECO:0000259" key="2">
    <source>
        <dbReference type="Pfam" id="PF18818"/>
    </source>
</evidence>
<reference evidence="3 4" key="1">
    <citation type="submission" date="2021-06" db="EMBL/GenBank/DDBJ databases">
        <title>Complete genome of Haloferula helveola possessing various polysaccharide degrading enzymes.</title>
        <authorList>
            <person name="Takami H."/>
            <person name="Huang C."/>
            <person name="Hamasaki K."/>
        </authorList>
    </citation>
    <scope>NUCLEOTIDE SEQUENCE [LARGE SCALE GENOMIC DNA]</scope>
    <source>
        <strain evidence="3 4">CN-1</strain>
    </source>
</reference>
<dbReference type="EMBL" id="AP024702">
    <property type="protein sequence ID" value="BCX48604.1"/>
    <property type="molecule type" value="Genomic_DNA"/>
</dbReference>
<dbReference type="Proteomes" id="UP001374893">
    <property type="component" value="Chromosome"/>
</dbReference>
<proteinExistence type="predicted"/>
<accession>A0ABN6H4M7</accession>
<name>A0ABN6H4M7_9BACT</name>
<gene>
    <name evidence="3" type="ORF">HAHE_25120</name>
</gene>